<feature type="transmembrane region" description="Helical" evidence="1">
    <location>
        <begin position="12"/>
        <end position="29"/>
    </location>
</feature>
<dbReference type="InterPro" id="IPR052712">
    <property type="entry name" value="Acid_resist_chaperone_HdeD"/>
</dbReference>
<keyword evidence="1" id="KW-1133">Transmembrane helix</keyword>
<feature type="transmembrane region" description="Helical" evidence="1">
    <location>
        <begin position="149"/>
        <end position="172"/>
    </location>
</feature>
<dbReference type="GO" id="GO:0005886">
    <property type="term" value="C:plasma membrane"/>
    <property type="evidence" value="ECO:0007669"/>
    <property type="project" value="TreeGrafter"/>
</dbReference>
<feature type="transmembrane region" description="Helical" evidence="1">
    <location>
        <begin position="93"/>
        <end position="113"/>
    </location>
</feature>
<gene>
    <name evidence="2" type="ORF">BUZ01_01740</name>
</gene>
<dbReference type="AlphaFoldDB" id="A0A418HSB6"/>
<name>A0A418HSB6_STAGA</name>
<feature type="transmembrane region" description="Helical" evidence="1">
    <location>
        <begin position="35"/>
        <end position="54"/>
    </location>
</feature>
<dbReference type="PANTHER" id="PTHR34989">
    <property type="entry name" value="PROTEIN HDED"/>
    <property type="match status" value="1"/>
</dbReference>
<dbReference type="RefSeq" id="WP_107528105.1">
    <property type="nucleotide sequence ID" value="NZ_JAIBNU010000001.1"/>
</dbReference>
<keyword evidence="1" id="KW-0472">Membrane</keyword>
<proteinExistence type="predicted"/>
<dbReference type="PANTHER" id="PTHR34989:SF1">
    <property type="entry name" value="PROTEIN HDED"/>
    <property type="match status" value="1"/>
</dbReference>
<dbReference type="InterPro" id="IPR005325">
    <property type="entry name" value="DUF308_memb"/>
</dbReference>
<keyword evidence="1" id="KW-0812">Transmembrane</keyword>
<evidence type="ECO:0000313" key="3">
    <source>
        <dbReference type="Proteomes" id="UP000283576"/>
    </source>
</evidence>
<feature type="transmembrane region" description="Helical" evidence="1">
    <location>
        <begin position="122"/>
        <end position="143"/>
    </location>
</feature>
<dbReference type="Proteomes" id="UP000283576">
    <property type="component" value="Unassembled WGS sequence"/>
</dbReference>
<reference evidence="2 3" key="1">
    <citation type="journal article" date="2016" name="Front. Microbiol.">
        <title>Comprehensive Phylogenetic Analysis of Bovine Non-aureus Staphylococci Species Based on Whole-Genome Sequencing.</title>
        <authorList>
            <person name="Naushad S."/>
            <person name="Barkema H.W."/>
            <person name="Luby C."/>
            <person name="Condas L.A."/>
            <person name="Nobrega D.B."/>
            <person name="Carson D.A."/>
            <person name="De Buck J."/>
        </authorList>
    </citation>
    <scope>NUCLEOTIDE SEQUENCE [LARGE SCALE GENOMIC DNA]</scope>
    <source>
        <strain evidence="2 3">SNUC 1388</strain>
    </source>
</reference>
<dbReference type="Pfam" id="PF03729">
    <property type="entry name" value="DUF308"/>
    <property type="match status" value="2"/>
</dbReference>
<dbReference type="EMBL" id="QXRZ01000001">
    <property type="protein sequence ID" value="RIL44722.1"/>
    <property type="molecule type" value="Genomic_DNA"/>
</dbReference>
<evidence type="ECO:0000256" key="1">
    <source>
        <dbReference type="SAM" id="Phobius"/>
    </source>
</evidence>
<accession>A0A418HSB6</accession>
<comment type="caution">
    <text evidence="2">The sequence shown here is derived from an EMBL/GenBank/DDBJ whole genome shotgun (WGS) entry which is preliminary data.</text>
</comment>
<protein>
    <submittedName>
        <fullName evidence="2">HdeD family acid-resistance protein</fullName>
    </submittedName>
</protein>
<sequence length="173" mass="19543">MSQNNRIKWPSLVVGVIFLIIAVFIMSFPQENLFIITWLIGLLFIINGFMELVMSVNMRKHTNQNSVFIMLTAIINIIIGIVIILNIVTSTTFIIYLFAVWFIIHAVLAIFTVTQLERSNRLLHTISIFINILEIILGILLLFNPIIAAVLVSFVLAFVFVIIGISQIIIALS</sequence>
<organism evidence="2 3">
    <name type="scientific">Staphylococcus gallinarum</name>
    <dbReference type="NCBI Taxonomy" id="1293"/>
    <lineage>
        <taxon>Bacteria</taxon>
        <taxon>Bacillati</taxon>
        <taxon>Bacillota</taxon>
        <taxon>Bacilli</taxon>
        <taxon>Bacillales</taxon>
        <taxon>Staphylococcaceae</taxon>
        <taxon>Staphylococcus</taxon>
    </lineage>
</organism>
<evidence type="ECO:0000313" key="2">
    <source>
        <dbReference type="EMBL" id="RIL44722.1"/>
    </source>
</evidence>
<feature type="transmembrane region" description="Helical" evidence="1">
    <location>
        <begin position="66"/>
        <end position="87"/>
    </location>
</feature>